<dbReference type="InterPro" id="IPR039420">
    <property type="entry name" value="WalR-like"/>
</dbReference>
<dbReference type="PANTHER" id="PTHR48111:SF40">
    <property type="entry name" value="PHOSPHATE REGULON TRANSCRIPTIONAL REGULATORY PROTEIN PHOB"/>
    <property type="match status" value="1"/>
</dbReference>
<evidence type="ECO:0000313" key="6">
    <source>
        <dbReference type="EMBL" id="GFK93736.1"/>
    </source>
</evidence>
<evidence type="ECO:0000313" key="7">
    <source>
        <dbReference type="Proteomes" id="UP000494245"/>
    </source>
</evidence>
<dbReference type="Pfam" id="PF00072">
    <property type="entry name" value="Response_reg"/>
    <property type="match status" value="1"/>
</dbReference>
<name>A0A6V8LV89_9BACT</name>
<evidence type="ECO:0000256" key="3">
    <source>
        <dbReference type="ARBA" id="ARBA00023125"/>
    </source>
</evidence>
<keyword evidence="3" id="KW-0238">DNA-binding</keyword>
<keyword evidence="1 4" id="KW-0597">Phosphoprotein</keyword>
<keyword evidence="2" id="KW-0902">Two-component regulatory system</keyword>
<gene>
    <name evidence="6" type="primary">phoP_2</name>
    <name evidence="6" type="ORF">NNJEOMEG_01570</name>
</gene>
<accession>A0A6V8LV89</accession>
<dbReference type="Proteomes" id="UP000494245">
    <property type="component" value="Unassembled WGS sequence"/>
</dbReference>
<dbReference type="PROSITE" id="PS50110">
    <property type="entry name" value="RESPONSE_REGULATORY"/>
    <property type="match status" value="1"/>
</dbReference>
<dbReference type="EMBL" id="BLTE01000006">
    <property type="protein sequence ID" value="GFK93736.1"/>
    <property type="molecule type" value="Genomic_DNA"/>
</dbReference>
<reference evidence="6 7" key="2">
    <citation type="submission" date="2020-05" db="EMBL/GenBank/DDBJ databases">
        <title>Draft genome sequence of Desulfovibrio sp. strainFSS-1.</title>
        <authorList>
            <person name="Shimoshige H."/>
            <person name="Kobayashi H."/>
            <person name="Maekawa T."/>
        </authorList>
    </citation>
    <scope>NUCLEOTIDE SEQUENCE [LARGE SCALE GENOMIC DNA]</scope>
    <source>
        <strain evidence="6 7">SIID29052-01</strain>
    </source>
</reference>
<dbReference type="GO" id="GO:0000976">
    <property type="term" value="F:transcription cis-regulatory region binding"/>
    <property type="evidence" value="ECO:0007669"/>
    <property type="project" value="TreeGrafter"/>
</dbReference>
<reference evidence="6 7" key="1">
    <citation type="submission" date="2020-04" db="EMBL/GenBank/DDBJ databases">
        <authorList>
            <consortium name="Desulfovibrio sp. FSS-1 genome sequencing consortium"/>
            <person name="Shimoshige H."/>
            <person name="Kobayashi H."/>
            <person name="Maekawa T."/>
        </authorList>
    </citation>
    <scope>NUCLEOTIDE SEQUENCE [LARGE SCALE GENOMIC DNA]</scope>
    <source>
        <strain evidence="6 7">SIID29052-01</strain>
    </source>
</reference>
<evidence type="ECO:0000256" key="4">
    <source>
        <dbReference type="PROSITE-ProRule" id="PRU00169"/>
    </source>
</evidence>
<proteinExistence type="predicted"/>
<dbReference type="GO" id="GO:0006355">
    <property type="term" value="P:regulation of DNA-templated transcription"/>
    <property type="evidence" value="ECO:0007669"/>
    <property type="project" value="TreeGrafter"/>
</dbReference>
<evidence type="ECO:0000256" key="1">
    <source>
        <dbReference type="ARBA" id="ARBA00022553"/>
    </source>
</evidence>
<evidence type="ECO:0000256" key="2">
    <source>
        <dbReference type="ARBA" id="ARBA00023012"/>
    </source>
</evidence>
<protein>
    <submittedName>
        <fullName evidence="6">Alkaline phosphatase synthesis transcriptional regulatory protein PhoP</fullName>
    </submittedName>
</protein>
<dbReference type="InterPro" id="IPR001789">
    <property type="entry name" value="Sig_transdc_resp-reg_receiver"/>
</dbReference>
<keyword evidence="7" id="KW-1185">Reference proteome</keyword>
<feature type="modified residue" description="4-aspartylphosphate" evidence="4">
    <location>
        <position position="56"/>
    </location>
</feature>
<dbReference type="PANTHER" id="PTHR48111">
    <property type="entry name" value="REGULATOR OF RPOS"/>
    <property type="match status" value="1"/>
</dbReference>
<organism evidence="6 7">
    <name type="scientific">Fundidesulfovibrio magnetotacticus</name>
    <dbReference type="NCBI Taxonomy" id="2730080"/>
    <lineage>
        <taxon>Bacteria</taxon>
        <taxon>Pseudomonadati</taxon>
        <taxon>Thermodesulfobacteriota</taxon>
        <taxon>Desulfovibrionia</taxon>
        <taxon>Desulfovibrionales</taxon>
        <taxon>Desulfovibrionaceae</taxon>
        <taxon>Fundidesulfovibrio</taxon>
    </lineage>
</organism>
<comment type="caution">
    <text evidence="6">The sequence shown here is derived from an EMBL/GenBank/DDBJ whole genome shotgun (WGS) entry which is preliminary data.</text>
</comment>
<dbReference type="GO" id="GO:0000156">
    <property type="term" value="F:phosphorelay response regulator activity"/>
    <property type="evidence" value="ECO:0007669"/>
    <property type="project" value="TreeGrafter"/>
</dbReference>
<dbReference type="SUPFAM" id="SSF52172">
    <property type="entry name" value="CheY-like"/>
    <property type="match status" value="1"/>
</dbReference>
<evidence type="ECO:0000259" key="5">
    <source>
        <dbReference type="PROSITE" id="PS50110"/>
    </source>
</evidence>
<dbReference type="SMART" id="SM00448">
    <property type="entry name" value="REC"/>
    <property type="match status" value="1"/>
</dbReference>
<dbReference type="Gene3D" id="3.40.50.2300">
    <property type="match status" value="1"/>
</dbReference>
<feature type="domain" description="Response regulatory" evidence="5">
    <location>
        <begin position="7"/>
        <end position="121"/>
    </location>
</feature>
<dbReference type="GO" id="GO:0005829">
    <property type="term" value="C:cytosol"/>
    <property type="evidence" value="ECO:0007669"/>
    <property type="project" value="TreeGrafter"/>
</dbReference>
<dbReference type="InterPro" id="IPR011006">
    <property type="entry name" value="CheY-like_superfamily"/>
</dbReference>
<dbReference type="AlphaFoldDB" id="A0A6V8LV89"/>
<dbReference type="GO" id="GO:0032993">
    <property type="term" value="C:protein-DNA complex"/>
    <property type="evidence" value="ECO:0007669"/>
    <property type="project" value="TreeGrafter"/>
</dbReference>
<sequence>MSMNDWKILLVDDEEEFVSTLAERLSLRGIECRVAKDGEAGLAMIDQDQPDVVVLDMFMPGLKGNEVLRRIKERHPRVQVILLTGQGATKDAMEGMRLGAVDYMIKPLSIDELTAKIGEAVKAARK</sequence>